<comment type="caution">
    <text evidence="2">The sequence shown here is derived from an EMBL/GenBank/DDBJ whole genome shotgun (WGS) entry which is preliminary data.</text>
</comment>
<evidence type="ECO:0000313" key="2">
    <source>
        <dbReference type="EMBL" id="KAK9063673.1"/>
    </source>
</evidence>
<dbReference type="PANTHER" id="PTHR33975:SF2">
    <property type="entry name" value="MYELIN-ASSOCIATED OLIGODENDROCYTE BASIC PROTEIN"/>
    <property type="match status" value="1"/>
</dbReference>
<feature type="region of interest" description="Disordered" evidence="1">
    <location>
        <begin position="91"/>
        <end position="149"/>
    </location>
</feature>
<name>A0AAP0GUC6_9ASTR</name>
<accession>A0AAP0GUC6</accession>
<dbReference type="InterPro" id="IPR053023">
    <property type="entry name" value="FLAP_modulator"/>
</dbReference>
<evidence type="ECO:0000313" key="3">
    <source>
        <dbReference type="Proteomes" id="UP001408789"/>
    </source>
</evidence>
<dbReference type="InterPro" id="IPR010903">
    <property type="entry name" value="DUF1517"/>
</dbReference>
<gene>
    <name evidence="2" type="ORF">SSX86_017544</name>
</gene>
<sequence>MNHHKPPQVIMENSFAESILKLHHHVAPAILPLPGPYAKRIKPSDHTPELKKDKVAIFWRSMENVIKSLLTTGVLLGLLLVYDHRQALAASGGRMGGRSSRSSSSSSSSSRSSSRSSSGSYSRSYSSRPSYSSSGSYVTQTSSPAPINSEKVEPKNVFRNIVMTVFVLALIVVFVQWCDYEINTPKTSVLKLQVGSLGKGRSLQRELNRIAEKADTSTLKGLNYVLQETIVALLRHSNYCISGYSSVDVKRSVKEGEKLFDQLSIEERSKFDEETLVNVNNNIRKKTATTHTSNGLLNQYIVVTILVVASCVPELPPIKSNEQLKKALQNLASIPTTNIIGVEVLWTPQKEDDSLTEQEMLEDYPLLHPL</sequence>
<protein>
    <submittedName>
        <fullName evidence="2">Uncharacterized protein</fullName>
    </submittedName>
</protein>
<dbReference type="Pfam" id="PF07466">
    <property type="entry name" value="DUF1517"/>
    <property type="match status" value="1"/>
</dbReference>
<feature type="compositionally biased region" description="Low complexity" evidence="1">
    <location>
        <begin position="97"/>
        <end position="137"/>
    </location>
</feature>
<dbReference type="EMBL" id="JBCNJP010000018">
    <property type="protein sequence ID" value="KAK9063673.1"/>
    <property type="molecule type" value="Genomic_DNA"/>
</dbReference>
<proteinExistence type="predicted"/>
<evidence type="ECO:0000256" key="1">
    <source>
        <dbReference type="SAM" id="MobiDB-lite"/>
    </source>
</evidence>
<dbReference type="PANTHER" id="PTHR33975">
    <property type="entry name" value="MYELIN-ASSOCIATED OLIGODENDROCYTE BASIC PROTEIN"/>
    <property type="match status" value="1"/>
</dbReference>
<keyword evidence="3" id="KW-1185">Reference proteome</keyword>
<reference evidence="2 3" key="1">
    <citation type="submission" date="2024-04" db="EMBL/GenBank/DDBJ databases">
        <title>The reference genome of an endangered Asteraceae, Deinandra increscens subsp. villosa, native to the Central Coast of California.</title>
        <authorList>
            <person name="Guilliams M."/>
            <person name="Hasenstab-Lehman K."/>
            <person name="Meyer R."/>
            <person name="Mcevoy S."/>
        </authorList>
    </citation>
    <scope>NUCLEOTIDE SEQUENCE [LARGE SCALE GENOMIC DNA]</scope>
    <source>
        <tissue evidence="2">Leaf</tissue>
    </source>
</reference>
<dbReference type="AlphaFoldDB" id="A0AAP0GUC6"/>
<organism evidence="2 3">
    <name type="scientific">Deinandra increscens subsp. villosa</name>
    <dbReference type="NCBI Taxonomy" id="3103831"/>
    <lineage>
        <taxon>Eukaryota</taxon>
        <taxon>Viridiplantae</taxon>
        <taxon>Streptophyta</taxon>
        <taxon>Embryophyta</taxon>
        <taxon>Tracheophyta</taxon>
        <taxon>Spermatophyta</taxon>
        <taxon>Magnoliopsida</taxon>
        <taxon>eudicotyledons</taxon>
        <taxon>Gunneridae</taxon>
        <taxon>Pentapetalae</taxon>
        <taxon>asterids</taxon>
        <taxon>campanulids</taxon>
        <taxon>Asterales</taxon>
        <taxon>Asteraceae</taxon>
        <taxon>Asteroideae</taxon>
        <taxon>Heliantheae alliance</taxon>
        <taxon>Madieae</taxon>
        <taxon>Madiinae</taxon>
        <taxon>Deinandra</taxon>
    </lineage>
</organism>
<dbReference type="GO" id="GO:0009507">
    <property type="term" value="C:chloroplast"/>
    <property type="evidence" value="ECO:0007669"/>
    <property type="project" value="TreeGrafter"/>
</dbReference>
<dbReference type="Proteomes" id="UP001408789">
    <property type="component" value="Unassembled WGS sequence"/>
</dbReference>